<gene>
    <name evidence="2" type="ORF">KC669_01865</name>
</gene>
<sequence>MNDRQLEILDHYKHPRNFEKTNFKFTNRAKESNLTCGDEIEMEVIVREGRVEDINFTGEGCSLCIAGASMLTETVVGKTVEEIEGFNNDDMIGVVGLEVTPAREKCIVLGLDTLKSALLLKSSR</sequence>
<dbReference type="InterPro" id="IPR002871">
    <property type="entry name" value="NIF_FeS_clus_asmbl_NifU_N"/>
</dbReference>
<reference evidence="2" key="1">
    <citation type="submission" date="2020-04" db="EMBL/GenBank/DDBJ databases">
        <authorList>
            <person name="Zhang T."/>
        </authorList>
    </citation>
    <scope>NUCLEOTIDE SEQUENCE</scope>
    <source>
        <strain evidence="2">HKST-UBA09</strain>
    </source>
</reference>
<organism evidence="2 3">
    <name type="scientific">Candidatus Dojkabacteria bacterium</name>
    <dbReference type="NCBI Taxonomy" id="2099670"/>
    <lineage>
        <taxon>Bacteria</taxon>
        <taxon>Candidatus Dojkabacteria</taxon>
    </lineage>
</organism>
<accession>A0A955RLX0</accession>
<name>A0A955RLX0_9BACT</name>
<dbReference type="SUPFAM" id="SSF82649">
    <property type="entry name" value="SufE/NifU"/>
    <property type="match status" value="1"/>
</dbReference>
<dbReference type="EMBL" id="JAGQLF010000015">
    <property type="protein sequence ID" value="MCA9386758.1"/>
    <property type="molecule type" value="Genomic_DNA"/>
</dbReference>
<dbReference type="Gene3D" id="3.90.1010.10">
    <property type="match status" value="1"/>
</dbReference>
<dbReference type="Pfam" id="PF01592">
    <property type="entry name" value="NifU_N"/>
    <property type="match status" value="1"/>
</dbReference>
<feature type="domain" description="NIF system FeS cluster assembly NifU N-terminal" evidence="1">
    <location>
        <begin position="7"/>
        <end position="118"/>
    </location>
</feature>
<dbReference type="Proteomes" id="UP000714915">
    <property type="component" value="Unassembled WGS sequence"/>
</dbReference>
<dbReference type="GO" id="GO:0005506">
    <property type="term" value="F:iron ion binding"/>
    <property type="evidence" value="ECO:0007669"/>
    <property type="project" value="InterPro"/>
</dbReference>
<dbReference type="PANTHER" id="PTHR10093">
    <property type="entry name" value="IRON-SULFUR CLUSTER ASSEMBLY ENZYME NIFU HOMOLOG"/>
    <property type="match status" value="1"/>
</dbReference>
<comment type="caution">
    <text evidence="2">The sequence shown here is derived from an EMBL/GenBank/DDBJ whole genome shotgun (WGS) entry which is preliminary data.</text>
</comment>
<dbReference type="GO" id="GO:0016226">
    <property type="term" value="P:iron-sulfur cluster assembly"/>
    <property type="evidence" value="ECO:0007669"/>
    <property type="project" value="InterPro"/>
</dbReference>
<dbReference type="CDD" id="cd06664">
    <property type="entry name" value="IscU_like"/>
    <property type="match status" value="1"/>
</dbReference>
<evidence type="ECO:0000259" key="1">
    <source>
        <dbReference type="Pfam" id="PF01592"/>
    </source>
</evidence>
<proteinExistence type="predicted"/>
<evidence type="ECO:0000313" key="3">
    <source>
        <dbReference type="Proteomes" id="UP000714915"/>
    </source>
</evidence>
<reference evidence="2" key="2">
    <citation type="journal article" date="2021" name="Microbiome">
        <title>Successional dynamics and alternative stable states in a saline activated sludge microbial community over 9 years.</title>
        <authorList>
            <person name="Wang Y."/>
            <person name="Ye J."/>
            <person name="Ju F."/>
            <person name="Liu L."/>
            <person name="Boyd J.A."/>
            <person name="Deng Y."/>
            <person name="Parks D.H."/>
            <person name="Jiang X."/>
            <person name="Yin X."/>
            <person name="Woodcroft B.J."/>
            <person name="Tyson G.W."/>
            <person name="Hugenholtz P."/>
            <person name="Polz M.F."/>
            <person name="Zhang T."/>
        </authorList>
    </citation>
    <scope>NUCLEOTIDE SEQUENCE</scope>
    <source>
        <strain evidence="2">HKST-UBA09</strain>
    </source>
</reference>
<evidence type="ECO:0000313" key="2">
    <source>
        <dbReference type="EMBL" id="MCA9386758.1"/>
    </source>
</evidence>
<protein>
    <submittedName>
        <fullName evidence="2">Iron-sulfur cluster assembly scaffold protein</fullName>
    </submittedName>
</protein>
<dbReference type="GO" id="GO:0051536">
    <property type="term" value="F:iron-sulfur cluster binding"/>
    <property type="evidence" value="ECO:0007669"/>
    <property type="project" value="InterPro"/>
</dbReference>
<dbReference type="AlphaFoldDB" id="A0A955RLX0"/>